<dbReference type="Pfam" id="PF12409">
    <property type="entry name" value="P5-ATPase"/>
    <property type="match status" value="1"/>
</dbReference>
<dbReference type="EC" id="7.2.2.-" evidence="13"/>
<dbReference type="CDD" id="cd07542">
    <property type="entry name" value="P-type_ATPase_cation"/>
    <property type="match status" value="1"/>
</dbReference>
<evidence type="ECO:0000313" key="19">
    <source>
        <dbReference type="RefSeq" id="XP_012941516.2"/>
    </source>
</evidence>
<evidence type="ECO:0000259" key="17">
    <source>
        <dbReference type="Pfam" id="PF12409"/>
    </source>
</evidence>
<reference evidence="19" key="1">
    <citation type="submission" date="2025-08" db="UniProtKB">
        <authorList>
            <consortium name="RefSeq"/>
        </authorList>
    </citation>
    <scope>IDENTIFICATION</scope>
</reference>
<proteinExistence type="inferred from homology"/>
<feature type="transmembrane region" description="Helical" evidence="13">
    <location>
        <begin position="1034"/>
        <end position="1052"/>
    </location>
</feature>
<dbReference type="SUPFAM" id="SSF81665">
    <property type="entry name" value="Calcium ATPase, transmembrane domain M"/>
    <property type="match status" value="1"/>
</dbReference>
<evidence type="ECO:0000256" key="6">
    <source>
        <dbReference type="ARBA" id="ARBA00022741"/>
    </source>
</evidence>
<evidence type="ECO:0000259" key="14">
    <source>
        <dbReference type="Pfam" id="PF00122"/>
    </source>
</evidence>
<evidence type="ECO:0000256" key="13">
    <source>
        <dbReference type="RuleBase" id="RU362082"/>
    </source>
</evidence>
<dbReference type="Proteomes" id="UP000694888">
    <property type="component" value="Unplaced"/>
</dbReference>
<protein>
    <recommendedName>
        <fullName evidence="13">Cation-transporting ATPase</fullName>
        <ecNumber evidence="13">7.2.2.-</ecNumber>
    </recommendedName>
</protein>
<comment type="subcellular location">
    <subcellularLocation>
        <location evidence="1 13">Membrane</location>
        <topology evidence="1 13">Multi-pass membrane protein</topology>
    </subcellularLocation>
</comment>
<gene>
    <name evidence="19" type="primary">LOC101862965</name>
</gene>
<feature type="domain" description="P5B-type ATPase N-terminal" evidence="17">
    <location>
        <begin position="32"/>
        <end position="152"/>
    </location>
</feature>
<feature type="transmembrane region" description="Helical" evidence="13">
    <location>
        <begin position="949"/>
        <end position="967"/>
    </location>
</feature>
<keyword evidence="11 13" id="KW-0472">Membrane</keyword>
<evidence type="ECO:0000256" key="1">
    <source>
        <dbReference type="ARBA" id="ARBA00004141"/>
    </source>
</evidence>
<dbReference type="Gene3D" id="2.70.150.10">
    <property type="entry name" value="Calcium-transporting ATPase, cytoplasmic transduction domain A"/>
    <property type="match status" value="1"/>
</dbReference>
<keyword evidence="9 13" id="KW-1278">Translocase</keyword>
<evidence type="ECO:0000256" key="7">
    <source>
        <dbReference type="ARBA" id="ARBA00022840"/>
    </source>
</evidence>
<feature type="transmembrane region" description="Helical" evidence="13">
    <location>
        <begin position="1103"/>
        <end position="1120"/>
    </location>
</feature>
<feature type="transmembrane region" description="Helical" evidence="13">
    <location>
        <begin position="988"/>
        <end position="1009"/>
    </location>
</feature>
<keyword evidence="18" id="KW-1185">Reference proteome</keyword>
<feature type="transmembrane region" description="Helical" evidence="13">
    <location>
        <begin position="921"/>
        <end position="943"/>
    </location>
</feature>
<dbReference type="InterPro" id="IPR044492">
    <property type="entry name" value="P_typ_ATPase_HD_dom"/>
</dbReference>
<dbReference type="InterPro" id="IPR008250">
    <property type="entry name" value="ATPase_P-typ_transduc_dom_A_sf"/>
</dbReference>
<dbReference type="PRINTS" id="PR00119">
    <property type="entry name" value="CATATPASE"/>
</dbReference>
<keyword evidence="6 13" id="KW-0547">Nucleotide-binding</keyword>
<dbReference type="RefSeq" id="XP_012941516.2">
    <property type="nucleotide sequence ID" value="XM_013086062.2"/>
</dbReference>
<evidence type="ECO:0000256" key="9">
    <source>
        <dbReference type="ARBA" id="ARBA00022967"/>
    </source>
</evidence>
<dbReference type="NCBIfam" id="TIGR01657">
    <property type="entry name" value="P-ATPase-V"/>
    <property type="match status" value="1"/>
</dbReference>
<dbReference type="Gene3D" id="3.40.1110.10">
    <property type="entry name" value="Calcium-transporting ATPase, cytoplasmic domain N"/>
    <property type="match status" value="1"/>
</dbReference>
<dbReference type="InterPro" id="IPR023299">
    <property type="entry name" value="ATPase_P-typ_cyto_dom_N"/>
</dbReference>
<comment type="catalytic activity">
    <reaction evidence="12 13">
        <text>ATP + H2O = ADP + phosphate + H(+)</text>
        <dbReference type="Rhea" id="RHEA:13065"/>
        <dbReference type="ChEBI" id="CHEBI:15377"/>
        <dbReference type="ChEBI" id="CHEBI:15378"/>
        <dbReference type="ChEBI" id="CHEBI:30616"/>
        <dbReference type="ChEBI" id="CHEBI:43474"/>
        <dbReference type="ChEBI" id="CHEBI:456216"/>
    </reaction>
</comment>
<dbReference type="InterPro" id="IPR036412">
    <property type="entry name" value="HAD-like_sf"/>
</dbReference>
<feature type="transmembrane region" description="Helical" evidence="13">
    <location>
        <begin position="48"/>
        <end position="68"/>
    </location>
</feature>
<evidence type="ECO:0000256" key="4">
    <source>
        <dbReference type="ARBA" id="ARBA00022692"/>
    </source>
</evidence>
<feature type="transmembrane region" description="Helical" evidence="13">
    <location>
        <begin position="1064"/>
        <end position="1083"/>
    </location>
</feature>
<dbReference type="InterPro" id="IPR001757">
    <property type="entry name" value="P_typ_ATPase"/>
</dbReference>
<dbReference type="SUPFAM" id="SSF56784">
    <property type="entry name" value="HAD-like"/>
    <property type="match status" value="1"/>
</dbReference>
<feature type="transmembrane region" description="Helical" evidence="13">
    <location>
        <begin position="234"/>
        <end position="253"/>
    </location>
</feature>
<dbReference type="InterPro" id="IPR047819">
    <property type="entry name" value="P5A-ATPase_N"/>
</dbReference>
<keyword evidence="5 13" id="KW-0479">Metal-binding</keyword>
<evidence type="ECO:0000256" key="10">
    <source>
        <dbReference type="ARBA" id="ARBA00022989"/>
    </source>
</evidence>
<dbReference type="SFLD" id="SFLDG00002">
    <property type="entry name" value="C1.7:_P-type_atpase_like"/>
    <property type="match status" value="1"/>
</dbReference>
<dbReference type="PROSITE" id="PS00154">
    <property type="entry name" value="ATPASE_E1_E2"/>
    <property type="match status" value="1"/>
</dbReference>
<evidence type="ECO:0000256" key="11">
    <source>
        <dbReference type="ARBA" id="ARBA00023136"/>
    </source>
</evidence>
<dbReference type="Pfam" id="PF00122">
    <property type="entry name" value="E1-E2_ATPase"/>
    <property type="match status" value="1"/>
</dbReference>
<keyword evidence="4 13" id="KW-0812">Transmembrane</keyword>
<dbReference type="SFLD" id="SFLDF00027">
    <property type="entry name" value="p-type_atpase"/>
    <property type="match status" value="1"/>
</dbReference>
<comment type="similarity">
    <text evidence="2 13">Belongs to the cation transport ATPase (P-type) (TC 3.A.3) family. Type V subfamily.</text>
</comment>
<keyword evidence="10 13" id="KW-1133">Transmembrane helix</keyword>
<feature type="transmembrane region" description="Helical" evidence="13">
    <location>
        <begin position="446"/>
        <end position="465"/>
    </location>
</feature>
<evidence type="ECO:0000256" key="3">
    <source>
        <dbReference type="ARBA" id="ARBA00022553"/>
    </source>
</evidence>
<evidence type="ECO:0000313" key="18">
    <source>
        <dbReference type="Proteomes" id="UP000694888"/>
    </source>
</evidence>
<keyword evidence="8 13" id="KW-0460">Magnesium</keyword>
<feature type="domain" description="Cation-transporting P-type ATPase N-terminal" evidence="16">
    <location>
        <begin position="179"/>
        <end position="226"/>
    </location>
</feature>
<evidence type="ECO:0000256" key="12">
    <source>
        <dbReference type="ARBA" id="ARBA00049360"/>
    </source>
</evidence>
<dbReference type="InterPro" id="IPR018303">
    <property type="entry name" value="ATPase_P-typ_P_site"/>
</dbReference>
<dbReference type="InterPro" id="IPR006544">
    <property type="entry name" value="P-type_TPase_V"/>
</dbReference>
<dbReference type="SUPFAM" id="SSF81653">
    <property type="entry name" value="Calcium ATPase, transduction domain A"/>
    <property type="match status" value="1"/>
</dbReference>
<dbReference type="SFLD" id="SFLDS00003">
    <property type="entry name" value="Haloacid_Dehalogenase"/>
    <property type="match status" value="1"/>
</dbReference>
<organism evidence="18 19">
    <name type="scientific">Aplysia californica</name>
    <name type="common">California sea hare</name>
    <dbReference type="NCBI Taxonomy" id="6500"/>
    <lineage>
        <taxon>Eukaryota</taxon>
        <taxon>Metazoa</taxon>
        <taxon>Spiralia</taxon>
        <taxon>Lophotrochozoa</taxon>
        <taxon>Mollusca</taxon>
        <taxon>Gastropoda</taxon>
        <taxon>Heterobranchia</taxon>
        <taxon>Euthyneura</taxon>
        <taxon>Tectipleura</taxon>
        <taxon>Aplysiida</taxon>
        <taxon>Aplysioidea</taxon>
        <taxon>Aplysiidae</taxon>
        <taxon>Aplysia</taxon>
    </lineage>
</organism>
<feature type="domain" description="Cation-transporting P-type ATPase C-terminal" evidence="15">
    <location>
        <begin position="952"/>
        <end position="1120"/>
    </location>
</feature>
<feature type="transmembrane region" description="Helical" evidence="13">
    <location>
        <begin position="407"/>
        <end position="426"/>
    </location>
</feature>
<feature type="domain" description="P-type ATPase A" evidence="14">
    <location>
        <begin position="269"/>
        <end position="393"/>
    </location>
</feature>
<accession>A0ABM1A610</accession>
<dbReference type="InterPro" id="IPR004014">
    <property type="entry name" value="ATPase_P-typ_cation-transptr_N"/>
</dbReference>
<keyword evidence="3" id="KW-0597">Phosphoprotein</keyword>
<keyword evidence="7 13" id="KW-0067">ATP-binding</keyword>
<dbReference type="Pfam" id="PF13246">
    <property type="entry name" value="Cation_ATPase"/>
    <property type="match status" value="1"/>
</dbReference>
<dbReference type="InterPro" id="IPR023298">
    <property type="entry name" value="ATPase_P-typ_TM_dom_sf"/>
</dbReference>
<evidence type="ECO:0000256" key="8">
    <source>
        <dbReference type="ARBA" id="ARBA00022842"/>
    </source>
</evidence>
<name>A0ABM1A610_APLCA</name>
<dbReference type="InterPro" id="IPR006068">
    <property type="entry name" value="ATPase_P-typ_cation-transptr_C"/>
</dbReference>
<evidence type="ECO:0000259" key="16">
    <source>
        <dbReference type="Pfam" id="PF00690"/>
    </source>
</evidence>
<dbReference type="GeneID" id="101862965"/>
<evidence type="ECO:0000256" key="2">
    <source>
        <dbReference type="ARBA" id="ARBA00006000"/>
    </source>
</evidence>
<dbReference type="InterPro" id="IPR047821">
    <property type="entry name" value="P5B-type_ATPase"/>
</dbReference>
<evidence type="ECO:0000256" key="5">
    <source>
        <dbReference type="ARBA" id="ARBA00022723"/>
    </source>
</evidence>
<sequence>MDYSASPTRLKEAVSPNIEMRAGRQYVNPGSEDQMEIQGYRLHRLKQVVTWFGYLVTLGLLRLLYYWLPHLLLWSSYSRCSLWQAERVLLKDQYRQKFVSNIHTSTKDGTGVKIVKPKSSMFKKVPHVYSHPETDSTILKYFNCKKVKYIWDPESGTFSPLHGLDQGYHLSFFHNTTPLSIREQQKRHVLYGPNAIPVHVTPIIVLLFKQALSPFYIFQLFSVCVWYSDQYEIYASAILVVSFMSIAITIYQIRKFERALRNTISSTTITSVCRDNEVFQDIPSEDLVPGDVIEIPRRGCIMQCDAVLLTGNCIVNESMLTGESVPVTKTPLPNPTGMRDAPDPELDMTQHSRHILFCGTNVIQTRFYGNQKVKAVVLRTGYSTSKGELVRSILFPKPVDFKFQQHSYYFILVLAFIAGLGFIYTIVLMVNNGDEPGDIVLRTLDLITIAVPPALPAALAVGVVFSQRRLKHKLVYCISPRGINQCGTINTVCFDKTGTLTEDGLDMHGVVQVETSRFQPIIKQMSRLLPGPMTTGMATCHSLTIIDGQIMGDPLDLIMFNATGWNLEEPGPDETRFDMMTPTVVTPRSLDHQKYSSPADGDALSGGDVGIVRQFPFSSSLQRMSVVTRALGAANFDLFVKGSPEMIVSLSRKDTVPLEFQRTLQTYTQHGYRVIALAWKPLPAKLNFVKVQRINRDYLENDLIFLGLLVMENRLKPETAPVICDLREADIRTIMVTGDNMLTALSVARECKMVDQTDRIVLVQAYPPAAGQSDVNIEFVYADDQNTKVEEVFSSEDRTIAIDEDSQRFHFALTGRSWAVVREYCPELLNRIVVRGCVFARMSPDQKGQLVEVLQDVGYYVGMCGDGANDCGALKTAHMGISLSDAEASVASPFTSKKPTIECVPNVIKEGRAALVTSFGVFKYIACYSLTQFTSVLILYWIGANLTDYEFLYVDFFLVTSFSVTFSRTGPYKDLVKDRPLVSLLSPGPIISIVIQTMLVIAAQIYVFFNVREQPWFEPFVENEDDDYQCHENAAVFLISAYQYCVLALTFSKGAPFRDRIYTNWWLLINTFVAFGVCIWITMYPTDPIAELLELKPFPSYSYRALYIGVAFIFFVASYISEKFVVDNEALRHKCSHCLQACLPSRDLTYHAIESEINNDPNWPPVSDTKVDLAEVFQRLDSVHQIPPSLERMKSSLDEVLESDSEDTPIIGDGKDKTGVEVDVPSEPAGAVVTKEGDMELVQTAVRYHGNGTVEDNNGGLNTAL</sequence>
<dbReference type="PANTHER" id="PTHR45630:SF8">
    <property type="entry name" value="CATION-TRANSPORTING ATPASE"/>
    <property type="match status" value="1"/>
</dbReference>
<dbReference type="Pfam" id="PF00689">
    <property type="entry name" value="Cation_ATPase_C"/>
    <property type="match status" value="1"/>
</dbReference>
<dbReference type="InterPro" id="IPR023214">
    <property type="entry name" value="HAD_sf"/>
</dbReference>
<evidence type="ECO:0000259" key="15">
    <source>
        <dbReference type="Pfam" id="PF00689"/>
    </source>
</evidence>
<dbReference type="NCBIfam" id="TIGR01494">
    <property type="entry name" value="ATPase_P-type"/>
    <property type="match status" value="2"/>
</dbReference>
<dbReference type="InterPro" id="IPR059000">
    <property type="entry name" value="ATPase_P-type_domA"/>
</dbReference>
<dbReference type="Pfam" id="PF00690">
    <property type="entry name" value="Cation_ATPase_N"/>
    <property type="match status" value="1"/>
</dbReference>
<dbReference type="Gene3D" id="3.40.50.1000">
    <property type="entry name" value="HAD superfamily/HAD-like"/>
    <property type="match status" value="1"/>
</dbReference>
<dbReference type="PANTHER" id="PTHR45630">
    <property type="entry name" value="CATION-TRANSPORTING ATPASE-RELATED"/>
    <property type="match status" value="1"/>
</dbReference>